<gene>
    <name evidence="5" type="ORF">E2L08_09245</name>
</gene>
<dbReference type="InterPro" id="IPR017439">
    <property type="entry name" value="Amidohydrolase"/>
</dbReference>
<proteinExistence type="inferred from homology"/>
<dbReference type="InterPro" id="IPR002933">
    <property type="entry name" value="Peptidase_M20"/>
</dbReference>
<dbReference type="PANTHER" id="PTHR11014:SF63">
    <property type="entry name" value="METALLOPEPTIDASE, PUTATIVE (AFU_ORTHOLOGUE AFUA_6G09600)-RELATED"/>
    <property type="match status" value="1"/>
</dbReference>
<comment type="similarity">
    <text evidence="1">Belongs to the peptidase M20 family.</text>
</comment>
<dbReference type="Gene3D" id="3.30.70.360">
    <property type="match status" value="1"/>
</dbReference>
<dbReference type="AlphaFoldDB" id="A0A4R6A9V9"/>
<dbReference type="SUPFAM" id="SSF55031">
    <property type="entry name" value="Bacterial exopeptidase dimerisation domain"/>
    <property type="match status" value="1"/>
</dbReference>
<dbReference type="PANTHER" id="PTHR11014">
    <property type="entry name" value="PEPTIDASE M20 FAMILY MEMBER"/>
    <property type="match status" value="1"/>
</dbReference>
<dbReference type="Pfam" id="PF07687">
    <property type="entry name" value="M20_dimer"/>
    <property type="match status" value="1"/>
</dbReference>
<reference evidence="5 6" key="1">
    <citation type="submission" date="2019-03" db="EMBL/GenBank/DDBJ databases">
        <title>Primorskyibacter sp. SS33 isolated from sediments.</title>
        <authorList>
            <person name="Xunke S."/>
        </authorList>
    </citation>
    <scope>NUCLEOTIDE SEQUENCE [LARGE SCALE GENOMIC DNA]</scope>
    <source>
        <strain evidence="5 6">SS33</strain>
    </source>
</reference>
<evidence type="ECO:0000256" key="3">
    <source>
        <dbReference type="PIRSR" id="PIRSR005962-1"/>
    </source>
</evidence>
<evidence type="ECO:0000256" key="1">
    <source>
        <dbReference type="ARBA" id="ARBA00006153"/>
    </source>
</evidence>
<evidence type="ECO:0000256" key="2">
    <source>
        <dbReference type="ARBA" id="ARBA00022801"/>
    </source>
</evidence>
<dbReference type="FunFam" id="3.30.70.360:FF:000014">
    <property type="entry name" value="N-acyl-L-amino acid amidohydrolase"/>
    <property type="match status" value="1"/>
</dbReference>
<keyword evidence="3" id="KW-0464">Manganese</keyword>
<feature type="binding site" evidence="3">
    <location>
        <position position="163"/>
    </location>
    <ligand>
        <name>Mn(2+)</name>
        <dbReference type="ChEBI" id="CHEBI:29035"/>
        <label>2</label>
    </ligand>
</feature>
<comment type="caution">
    <text evidence="5">The sequence shown here is derived from an EMBL/GenBank/DDBJ whole genome shotgun (WGS) entry which is preliminary data.</text>
</comment>
<dbReference type="GO" id="GO:0016787">
    <property type="term" value="F:hydrolase activity"/>
    <property type="evidence" value="ECO:0007669"/>
    <property type="project" value="UniProtKB-KW"/>
</dbReference>
<accession>A0A4R6A9V9</accession>
<feature type="binding site" evidence="3">
    <location>
        <position position="104"/>
    </location>
    <ligand>
        <name>Mn(2+)</name>
        <dbReference type="ChEBI" id="CHEBI:29035"/>
        <label>2</label>
    </ligand>
</feature>
<evidence type="ECO:0000259" key="4">
    <source>
        <dbReference type="Pfam" id="PF07687"/>
    </source>
</evidence>
<keyword evidence="2 5" id="KW-0378">Hydrolase</keyword>
<dbReference type="Pfam" id="PF01546">
    <property type="entry name" value="Peptidase_M20"/>
    <property type="match status" value="1"/>
</dbReference>
<protein>
    <submittedName>
        <fullName evidence="5">Amidohydrolase</fullName>
    </submittedName>
</protein>
<sequence length="387" mass="41139">MPIPNSIAALSDEMRAWRRDLHRHPEIGFDCHRTARFVADCLRKIGVDVLHEGVAQTGVVAVIEGRASGRCIGLRADMDALPMDETGGADHASTVPGAMHACGHDGHTAMLLGAATYLAATRNFAGRVVLMFQPAEEAGGGGRVMVEEGVLDRFDIDEVYALHNAPNQPFGSFHTAPGPIMAAVDEFDITLRGVGGHAARPHDCVDPIPAALRLGQALDTVVSRNADPIGTLVVSVTQIHAGSAMNVIPDTARIAGTVRSFAPEMRDMAERRIREIAQGIAAGFGVAAQIDYVRDYPATVNHAREAGFAADVAAELVGEDLVRRDCPPSMGAEDFGYMLAARPGAYLLLGQGEGPGCHHPAYDFNDDIAPLGAAFFARLAERRLRLT</sequence>
<dbReference type="GO" id="GO:0046872">
    <property type="term" value="F:metal ion binding"/>
    <property type="evidence" value="ECO:0007669"/>
    <property type="project" value="UniProtKB-KW"/>
</dbReference>
<dbReference type="PIRSF" id="PIRSF005962">
    <property type="entry name" value="Pept_M20D_amidohydro"/>
    <property type="match status" value="1"/>
</dbReference>
<feature type="domain" description="Peptidase M20 dimerisation" evidence="4">
    <location>
        <begin position="187"/>
        <end position="278"/>
    </location>
</feature>
<dbReference type="InterPro" id="IPR036264">
    <property type="entry name" value="Bact_exopeptidase_dim_dom"/>
</dbReference>
<evidence type="ECO:0000313" key="5">
    <source>
        <dbReference type="EMBL" id="TDL79484.1"/>
    </source>
</evidence>
<evidence type="ECO:0000313" key="6">
    <source>
        <dbReference type="Proteomes" id="UP000295701"/>
    </source>
</evidence>
<dbReference type="Gene3D" id="3.40.630.10">
    <property type="entry name" value="Zn peptidases"/>
    <property type="match status" value="1"/>
</dbReference>
<name>A0A4R6A9V9_9RHOB</name>
<dbReference type="RefSeq" id="WP_133396788.1">
    <property type="nucleotide sequence ID" value="NZ_SNAA01000009.1"/>
</dbReference>
<feature type="binding site" evidence="3">
    <location>
        <position position="358"/>
    </location>
    <ligand>
        <name>Mn(2+)</name>
        <dbReference type="ChEBI" id="CHEBI:29035"/>
        <label>2</label>
    </ligand>
</feature>
<dbReference type="InterPro" id="IPR011650">
    <property type="entry name" value="Peptidase_M20_dimer"/>
</dbReference>
<organism evidence="5 6">
    <name type="scientific">Palleronia sediminis</name>
    <dbReference type="NCBI Taxonomy" id="2547833"/>
    <lineage>
        <taxon>Bacteria</taxon>
        <taxon>Pseudomonadati</taxon>
        <taxon>Pseudomonadota</taxon>
        <taxon>Alphaproteobacteria</taxon>
        <taxon>Rhodobacterales</taxon>
        <taxon>Roseobacteraceae</taxon>
        <taxon>Palleronia</taxon>
    </lineage>
</organism>
<feature type="binding site" evidence="3">
    <location>
        <position position="137"/>
    </location>
    <ligand>
        <name>Mn(2+)</name>
        <dbReference type="ChEBI" id="CHEBI:29035"/>
        <label>2</label>
    </ligand>
</feature>
<comment type="cofactor">
    <cofactor evidence="3">
        <name>Mn(2+)</name>
        <dbReference type="ChEBI" id="CHEBI:29035"/>
    </cofactor>
    <text evidence="3">The Mn(2+) ion enhances activity.</text>
</comment>
<dbReference type="OrthoDB" id="9777385at2"/>
<dbReference type="Proteomes" id="UP000295701">
    <property type="component" value="Unassembled WGS sequence"/>
</dbReference>
<dbReference type="EMBL" id="SNAA01000009">
    <property type="protein sequence ID" value="TDL79484.1"/>
    <property type="molecule type" value="Genomic_DNA"/>
</dbReference>
<keyword evidence="6" id="KW-1185">Reference proteome</keyword>
<keyword evidence="3" id="KW-0479">Metal-binding</keyword>
<dbReference type="NCBIfam" id="TIGR01891">
    <property type="entry name" value="amidohydrolases"/>
    <property type="match status" value="1"/>
</dbReference>
<feature type="binding site" evidence="3">
    <location>
        <position position="102"/>
    </location>
    <ligand>
        <name>Mn(2+)</name>
        <dbReference type="ChEBI" id="CHEBI:29035"/>
        <label>2</label>
    </ligand>
</feature>
<dbReference type="SUPFAM" id="SSF53187">
    <property type="entry name" value="Zn-dependent exopeptidases"/>
    <property type="match status" value="1"/>
</dbReference>
<dbReference type="CDD" id="cd05666">
    <property type="entry name" value="M20_Acy1-like"/>
    <property type="match status" value="1"/>
</dbReference>